<dbReference type="PROSITE" id="PS50192">
    <property type="entry name" value="T_SNARE"/>
    <property type="match status" value="1"/>
</dbReference>
<evidence type="ECO:0000256" key="1">
    <source>
        <dbReference type="ARBA" id="ARBA00004394"/>
    </source>
</evidence>
<keyword evidence="5 9" id="KW-1133">Transmembrane helix</keyword>
<feature type="domain" description="T-SNARE coiled-coil homology" evidence="10">
    <location>
        <begin position="9"/>
        <end position="71"/>
    </location>
</feature>
<comment type="subcellular location">
    <subcellularLocation>
        <location evidence="8">Endomembrane system</location>
        <topology evidence="8">Single-pass type IV membrane protein</topology>
    </subcellularLocation>
    <subcellularLocation>
        <location evidence="1">Golgi apparatus membrane</location>
    </subcellularLocation>
</comment>
<keyword evidence="3 9" id="KW-0812">Transmembrane</keyword>
<organism evidence="11 12">
    <name type="scientific">Pisolithus microcarpus 441</name>
    <dbReference type="NCBI Taxonomy" id="765257"/>
    <lineage>
        <taxon>Eukaryota</taxon>
        <taxon>Fungi</taxon>
        <taxon>Dikarya</taxon>
        <taxon>Basidiomycota</taxon>
        <taxon>Agaricomycotina</taxon>
        <taxon>Agaricomycetes</taxon>
        <taxon>Agaricomycetidae</taxon>
        <taxon>Boletales</taxon>
        <taxon>Sclerodermatineae</taxon>
        <taxon>Pisolithaceae</taxon>
        <taxon>Pisolithus</taxon>
    </lineage>
</organism>
<protein>
    <recommendedName>
        <fullName evidence="10">t-SNARE coiled-coil homology domain-containing protein</fullName>
    </recommendedName>
</protein>
<evidence type="ECO:0000313" key="12">
    <source>
        <dbReference type="Proteomes" id="UP000054018"/>
    </source>
</evidence>
<evidence type="ECO:0000256" key="5">
    <source>
        <dbReference type="ARBA" id="ARBA00022989"/>
    </source>
</evidence>
<dbReference type="OrthoDB" id="3063237at2759"/>
<evidence type="ECO:0000259" key="10">
    <source>
        <dbReference type="PROSITE" id="PS50192"/>
    </source>
</evidence>
<reference evidence="12" key="2">
    <citation type="submission" date="2015-01" db="EMBL/GenBank/DDBJ databases">
        <title>Evolutionary Origins and Diversification of the Mycorrhizal Mutualists.</title>
        <authorList>
            <consortium name="DOE Joint Genome Institute"/>
            <consortium name="Mycorrhizal Genomics Consortium"/>
            <person name="Kohler A."/>
            <person name="Kuo A."/>
            <person name="Nagy L.G."/>
            <person name="Floudas D."/>
            <person name="Copeland A."/>
            <person name="Barry K.W."/>
            <person name="Cichocki N."/>
            <person name="Veneault-Fourrey C."/>
            <person name="LaButti K."/>
            <person name="Lindquist E.A."/>
            <person name="Lipzen A."/>
            <person name="Lundell T."/>
            <person name="Morin E."/>
            <person name="Murat C."/>
            <person name="Riley R."/>
            <person name="Ohm R."/>
            <person name="Sun H."/>
            <person name="Tunlid A."/>
            <person name="Henrissat B."/>
            <person name="Grigoriev I.V."/>
            <person name="Hibbett D.S."/>
            <person name="Martin F."/>
        </authorList>
    </citation>
    <scope>NUCLEOTIDE SEQUENCE [LARGE SCALE GENOMIC DNA]</scope>
    <source>
        <strain evidence="12">441</strain>
    </source>
</reference>
<dbReference type="Gene3D" id="1.20.5.110">
    <property type="match status" value="1"/>
</dbReference>
<dbReference type="GO" id="GO:0000139">
    <property type="term" value="C:Golgi membrane"/>
    <property type="evidence" value="ECO:0007669"/>
    <property type="project" value="UniProtKB-SubCell"/>
</dbReference>
<evidence type="ECO:0000256" key="7">
    <source>
        <dbReference type="ARBA" id="ARBA00023136"/>
    </source>
</evidence>
<name>A0A0C9Z814_9AGAM</name>
<reference evidence="11 12" key="1">
    <citation type="submission" date="2014-04" db="EMBL/GenBank/DDBJ databases">
        <authorList>
            <consortium name="DOE Joint Genome Institute"/>
            <person name="Kuo A."/>
            <person name="Kohler A."/>
            <person name="Costa M.D."/>
            <person name="Nagy L.G."/>
            <person name="Floudas D."/>
            <person name="Copeland A."/>
            <person name="Barry K.W."/>
            <person name="Cichocki N."/>
            <person name="Veneault-Fourrey C."/>
            <person name="LaButti K."/>
            <person name="Lindquist E.A."/>
            <person name="Lipzen A."/>
            <person name="Lundell T."/>
            <person name="Morin E."/>
            <person name="Murat C."/>
            <person name="Sun H."/>
            <person name="Tunlid A."/>
            <person name="Henrissat B."/>
            <person name="Grigoriev I.V."/>
            <person name="Hibbett D.S."/>
            <person name="Martin F."/>
            <person name="Nordberg H.P."/>
            <person name="Cantor M.N."/>
            <person name="Hua S.X."/>
        </authorList>
    </citation>
    <scope>NUCLEOTIDE SEQUENCE [LARGE SCALE GENOMIC DNA]</scope>
    <source>
        <strain evidence="11 12">441</strain>
    </source>
</reference>
<dbReference type="InterPro" id="IPR000727">
    <property type="entry name" value="T_SNARE_dom"/>
</dbReference>
<evidence type="ECO:0000256" key="3">
    <source>
        <dbReference type="ARBA" id="ARBA00022692"/>
    </source>
</evidence>
<evidence type="ECO:0000256" key="4">
    <source>
        <dbReference type="ARBA" id="ARBA00022927"/>
    </source>
</evidence>
<dbReference type="Proteomes" id="UP000054018">
    <property type="component" value="Unassembled WGS sequence"/>
</dbReference>
<gene>
    <name evidence="11" type="ORF">PISMIDRAFT_29739</name>
</gene>
<evidence type="ECO:0000256" key="8">
    <source>
        <dbReference type="ARBA" id="ARBA00046280"/>
    </source>
</evidence>
<dbReference type="SUPFAM" id="SSF58038">
    <property type="entry name" value="SNARE fusion complex"/>
    <property type="match status" value="1"/>
</dbReference>
<keyword evidence="6" id="KW-0333">Golgi apparatus</keyword>
<accession>A0A0C9Z814</accession>
<dbReference type="STRING" id="765257.A0A0C9Z814"/>
<dbReference type="PANTHER" id="PTHR12791">
    <property type="entry name" value="GOLGI SNARE BET1-RELATED"/>
    <property type="match status" value="1"/>
</dbReference>
<evidence type="ECO:0000256" key="2">
    <source>
        <dbReference type="ARBA" id="ARBA00022448"/>
    </source>
</evidence>
<dbReference type="SMART" id="SM00397">
    <property type="entry name" value="t_SNARE"/>
    <property type="match status" value="1"/>
</dbReference>
<dbReference type="AlphaFoldDB" id="A0A0C9Z814"/>
<dbReference type="InterPro" id="IPR039899">
    <property type="entry name" value="BET1_SNARE"/>
</dbReference>
<dbReference type="EMBL" id="KN833742">
    <property type="protein sequence ID" value="KIK22204.1"/>
    <property type="molecule type" value="Genomic_DNA"/>
</dbReference>
<dbReference type="CDD" id="cd15853">
    <property type="entry name" value="SNARE_Bet1"/>
    <property type="match status" value="1"/>
</dbReference>
<proteinExistence type="predicted"/>
<keyword evidence="2" id="KW-0813">Transport</keyword>
<feature type="transmembrane region" description="Helical" evidence="9">
    <location>
        <begin position="85"/>
        <end position="106"/>
    </location>
</feature>
<evidence type="ECO:0000256" key="9">
    <source>
        <dbReference type="SAM" id="Phobius"/>
    </source>
</evidence>
<keyword evidence="12" id="KW-1185">Reference proteome</keyword>
<keyword evidence="4" id="KW-0653">Protein transport</keyword>
<keyword evidence="7 9" id="KW-0472">Membrane</keyword>
<evidence type="ECO:0000313" key="11">
    <source>
        <dbReference type="EMBL" id="KIK22204.1"/>
    </source>
</evidence>
<sequence length="114" mass="12475">MSSAAISTSTYGSQNDARLDQLHSKLQTLRGVTTDIYDDAERQNRMLDDTNDTFSSLGASLSHSSRRVAHAFGLSSTGGVRQTRIIAYVVGGFLALWITWTTRGFWWGSAQDGV</sequence>
<evidence type="ECO:0000256" key="6">
    <source>
        <dbReference type="ARBA" id="ARBA00023034"/>
    </source>
</evidence>
<dbReference type="GO" id="GO:0015031">
    <property type="term" value="P:protein transport"/>
    <property type="evidence" value="ECO:0007669"/>
    <property type="project" value="UniProtKB-KW"/>
</dbReference>
<dbReference type="HOGENOM" id="CLU_150783_2_0_1"/>